<feature type="active site" evidence="8">
    <location>
        <position position="56"/>
    </location>
</feature>
<dbReference type="SMART" id="SM00042">
    <property type="entry name" value="CUB"/>
    <property type="match status" value="2"/>
</dbReference>
<dbReference type="AlphaFoldDB" id="A0AAV2HA04"/>
<dbReference type="InterPro" id="IPR035914">
    <property type="entry name" value="Sperma_CUB_dom_sf"/>
</dbReference>
<dbReference type="PANTHER" id="PTHR46908">
    <property type="entry name" value="CUBILIN-LIKE PROTEIN"/>
    <property type="match status" value="1"/>
</dbReference>
<dbReference type="CDD" id="cd00041">
    <property type="entry name" value="CUB"/>
    <property type="match status" value="2"/>
</dbReference>
<sequence>MKTCVVFVDKAPQHKDYVVFTKLPCGCCAAVGNQRTGPQPISIGDGCEQTGIVLHELGHVIGLSDVTDDIPQASPIHQLINVSNSVNGSAPGTTTKTLESLFNLTMDVIITNDKMKASDTEEERDESISENDSIMRYGEKLFQSKLYSNHPNEVKYVESADFFIELKMKIYVSDVKATNEFYRCPKCGKSFQHPKGNVTHLPLANASAFCQWRIIAGYGETVLFKITGMHFNASCDDTYLEIRDGPSKSSALLEKLCAGSAPLSVTSTGPLMFIEYRSKTGPGEGFEGNYMFLCGGEITVEDKVYLGSPNYPYEYVPNKNCSWKLSAGKGFRIVLRLELFKLEGSENCKSDYLEVRDGATAASKLFGRYCSQSIPSVFISTGENLLVTFVSDGFYQTEGFLGNVVREEIK</sequence>
<keyword evidence="1" id="KW-0645">Protease</keyword>
<evidence type="ECO:0000256" key="5">
    <source>
        <dbReference type="ARBA" id="ARBA00023049"/>
    </source>
</evidence>
<organism evidence="11 12">
    <name type="scientific">Lymnaea stagnalis</name>
    <name type="common">Great pond snail</name>
    <name type="synonym">Helix stagnalis</name>
    <dbReference type="NCBI Taxonomy" id="6523"/>
    <lineage>
        <taxon>Eukaryota</taxon>
        <taxon>Metazoa</taxon>
        <taxon>Spiralia</taxon>
        <taxon>Lophotrochozoa</taxon>
        <taxon>Mollusca</taxon>
        <taxon>Gastropoda</taxon>
        <taxon>Heterobranchia</taxon>
        <taxon>Euthyneura</taxon>
        <taxon>Panpulmonata</taxon>
        <taxon>Hygrophila</taxon>
        <taxon>Lymnaeoidea</taxon>
        <taxon>Lymnaeidae</taxon>
        <taxon>Lymnaea</taxon>
    </lineage>
</organism>
<evidence type="ECO:0008006" key="13">
    <source>
        <dbReference type="Google" id="ProtNLM"/>
    </source>
</evidence>
<feature type="domain" description="CUB" evidence="9">
    <location>
        <begin position="187"/>
        <end position="293"/>
    </location>
</feature>
<evidence type="ECO:0000256" key="6">
    <source>
        <dbReference type="ARBA" id="ARBA00023157"/>
    </source>
</evidence>
<dbReference type="InterPro" id="IPR024079">
    <property type="entry name" value="MetalloPept_cat_dom_sf"/>
</dbReference>
<dbReference type="Pfam" id="PF01400">
    <property type="entry name" value="Astacin"/>
    <property type="match status" value="1"/>
</dbReference>
<feature type="disulfide bond" evidence="7">
    <location>
        <begin position="294"/>
        <end position="321"/>
    </location>
</feature>
<dbReference type="GO" id="GO:0006508">
    <property type="term" value="P:proteolysis"/>
    <property type="evidence" value="ECO:0007669"/>
    <property type="project" value="UniProtKB-KW"/>
</dbReference>
<dbReference type="InterPro" id="IPR052129">
    <property type="entry name" value="Spermadhesin-Link_domain"/>
</dbReference>
<evidence type="ECO:0000313" key="12">
    <source>
        <dbReference type="Proteomes" id="UP001497497"/>
    </source>
</evidence>
<evidence type="ECO:0000313" key="11">
    <source>
        <dbReference type="EMBL" id="CAL1528876.1"/>
    </source>
</evidence>
<feature type="disulfide bond" evidence="8">
    <location>
        <begin position="27"/>
        <end position="28"/>
    </location>
</feature>
<accession>A0AAV2HA04</accession>
<evidence type="ECO:0000256" key="8">
    <source>
        <dbReference type="PROSITE-ProRule" id="PRU01211"/>
    </source>
</evidence>
<dbReference type="EMBL" id="CAXITT010000039">
    <property type="protein sequence ID" value="CAL1528876.1"/>
    <property type="molecule type" value="Genomic_DNA"/>
</dbReference>
<comment type="caution">
    <text evidence="7">Lacks conserved residue(s) required for the propagation of feature annotation.</text>
</comment>
<keyword evidence="3" id="KW-0378">Hydrolase</keyword>
<evidence type="ECO:0000256" key="1">
    <source>
        <dbReference type="ARBA" id="ARBA00022670"/>
    </source>
</evidence>
<dbReference type="SUPFAM" id="SSF55486">
    <property type="entry name" value="Metalloproteases ('zincins'), catalytic domain"/>
    <property type="match status" value="1"/>
</dbReference>
<dbReference type="PROSITE" id="PS51864">
    <property type="entry name" value="ASTACIN"/>
    <property type="match status" value="1"/>
</dbReference>
<dbReference type="GO" id="GO:0046872">
    <property type="term" value="F:metal ion binding"/>
    <property type="evidence" value="ECO:0007669"/>
    <property type="project" value="UniProtKB-KW"/>
</dbReference>
<dbReference type="Gene3D" id="2.60.120.290">
    <property type="entry name" value="Spermadhesin, CUB domain"/>
    <property type="match status" value="2"/>
</dbReference>
<dbReference type="Pfam" id="PF00431">
    <property type="entry name" value="CUB"/>
    <property type="match status" value="2"/>
</dbReference>
<evidence type="ECO:0000259" key="10">
    <source>
        <dbReference type="PROSITE" id="PS51864"/>
    </source>
</evidence>
<reference evidence="11 12" key="1">
    <citation type="submission" date="2024-04" db="EMBL/GenBank/DDBJ databases">
        <authorList>
            <consortium name="Genoscope - CEA"/>
            <person name="William W."/>
        </authorList>
    </citation>
    <scope>NUCLEOTIDE SEQUENCE [LARGE SCALE GENOMIC DNA]</scope>
</reference>
<keyword evidence="6 7" id="KW-1015">Disulfide bond</keyword>
<gene>
    <name evidence="11" type="ORF">GSLYS_00003046001</name>
</gene>
<feature type="domain" description="CUB" evidence="9">
    <location>
        <begin position="294"/>
        <end position="407"/>
    </location>
</feature>
<dbReference type="FunFam" id="2.60.120.290:FF:000013">
    <property type="entry name" value="Membrane frizzled-related protein"/>
    <property type="match status" value="1"/>
</dbReference>
<evidence type="ECO:0000256" key="4">
    <source>
        <dbReference type="ARBA" id="ARBA00022833"/>
    </source>
</evidence>
<keyword evidence="2" id="KW-0479">Metal-binding</keyword>
<keyword evidence="12" id="KW-1185">Reference proteome</keyword>
<evidence type="ECO:0000259" key="9">
    <source>
        <dbReference type="PROSITE" id="PS01180"/>
    </source>
</evidence>
<dbReference type="InterPro" id="IPR001506">
    <property type="entry name" value="Peptidase_M12A"/>
</dbReference>
<protein>
    <recommendedName>
        <fullName evidence="13">Metalloendopeptidase</fullName>
    </recommendedName>
</protein>
<keyword evidence="4" id="KW-0862">Zinc</keyword>
<dbReference type="SUPFAM" id="SSF49854">
    <property type="entry name" value="Spermadhesin, CUB domain"/>
    <property type="match status" value="2"/>
</dbReference>
<evidence type="ECO:0000256" key="3">
    <source>
        <dbReference type="ARBA" id="ARBA00022801"/>
    </source>
</evidence>
<dbReference type="GO" id="GO:0004222">
    <property type="term" value="F:metalloendopeptidase activity"/>
    <property type="evidence" value="ECO:0007669"/>
    <property type="project" value="InterPro"/>
</dbReference>
<keyword evidence="5" id="KW-0482">Metalloprotease</keyword>
<dbReference type="PROSITE" id="PS01180">
    <property type="entry name" value="CUB"/>
    <property type="match status" value="2"/>
</dbReference>
<dbReference type="PANTHER" id="PTHR46908:SF8">
    <property type="entry name" value="C-TYPE LECTIN DOMAIN-CONTAINING PROTEIN"/>
    <property type="match status" value="1"/>
</dbReference>
<evidence type="ECO:0000256" key="7">
    <source>
        <dbReference type="PROSITE-ProRule" id="PRU00059"/>
    </source>
</evidence>
<dbReference type="Gene3D" id="3.40.390.10">
    <property type="entry name" value="Collagenase (Catalytic Domain)"/>
    <property type="match status" value="1"/>
</dbReference>
<feature type="disulfide bond" evidence="8">
    <location>
        <begin position="25"/>
        <end position="47"/>
    </location>
</feature>
<comment type="caution">
    <text evidence="11">The sequence shown here is derived from an EMBL/GenBank/DDBJ whole genome shotgun (WGS) entry which is preliminary data.</text>
</comment>
<feature type="domain" description="Peptidase M12A" evidence="10">
    <location>
        <begin position="1"/>
        <end position="63"/>
    </location>
</feature>
<proteinExistence type="predicted"/>
<dbReference type="InterPro" id="IPR000859">
    <property type="entry name" value="CUB_dom"/>
</dbReference>
<dbReference type="Proteomes" id="UP001497497">
    <property type="component" value="Unassembled WGS sequence"/>
</dbReference>
<evidence type="ECO:0000256" key="2">
    <source>
        <dbReference type="ARBA" id="ARBA00022723"/>
    </source>
</evidence>
<name>A0AAV2HA04_LYMST</name>